<keyword evidence="2" id="KW-1185">Reference proteome</keyword>
<evidence type="ECO:0000313" key="1">
    <source>
        <dbReference type="EMBL" id="KAK4666852.1"/>
    </source>
</evidence>
<name>A0ABR0HG75_9PEZI</name>
<dbReference type="Proteomes" id="UP001326199">
    <property type="component" value="Unassembled WGS sequence"/>
</dbReference>
<dbReference type="RefSeq" id="XP_062766818.1">
    <property type="nucleotide sequence ID" value="XM_062905766.1"/>
</dbReference>
<evidence type="ECO:0000313" key="2">
    <source>
        <dbReference type="Proteomes" id="UP001326199"/>
    </source>
</evidence>
<proteinExistence type="predicted"/>
<dbReference type="EMBL" id="JAFFHB010000004">
    <property type="protein sequence ID" value="KAK4666852.1"/>
    <property type="molecule type" value="Genomic_DNA"/>
</dbReference>
<protein>
    <submittedName>
        <fullName evidence="1">Uncharacterized protein</fullName>
    </submittedName>
</protein>
<reference evidence="1 2" key="1">
    <citation type="journal article" date="2023" name="bioRxiv">
        <title>High-quality genome assemblies of four members of thePodospora anserinaspecies complex.</title>
        <authorList>
            <person name="Ament-Velasquez S.L."/>
            <person name="Vogan A.A."/>
            <person name="Wallerman O."/>
            <person name="Hartmann F."/>
            <person name="Gautier V."/>
            <person name="Silar P."/>
            <person name="Giraud T."/>
            <person name="Johannesson H."/>
        </authorList>
    </citation>
    <scope>NUCLEOTIDE SEQUENCE [LARGE SCALE GENOMIC DNA]</scope>
    <source>
        <strain evidence="1 2">CBS 411.78</strain>
    </source>
</reference>
<accession>A0ABR0HG75</accession>
<gene>
    <name evidence="1" type="ORF">QC763_0051260</name>
</gene>
<sequence length="108" mass="11896">MYTADCQASTQTCFGGLFSQQTKAPSCCLSCRMGHELGLGRLGSSNQNSNPAVNVQDCQEWREPSCEEEYTSRRSAGVIVTSHQTARFDDLANWPGFPGDGMGWRPER</sequence>
<organism evidence="1 2">
    <name type="scientific">Podospora pseudopauciseta</name>
    <dbReference type="NCBI Taxonomy" id="2093780"/>
    <lineage>
        <taxon>Eukaryota</taxon>
        <taxon>Fungi</taxon>
        <taxon>Dikarya</taxon>
        <taxon>Ascomycota</taxon>
        <taxon>Pezizomycotina</taxon>
        <taxon>Sordariomycetes</taxon>
        <taxon>Sordariomycetidae</taxon>
        <taxon>Sordariales</taxon>
        <taxon>Podosporaceae</taxon>
        <taxon>Podospora</taxon>
    </lineage>
</organism>
<dbReference type="GeneID" id="87925810"/>
<comment type="caution">
    <text evidence="1">The sequence shown here is derived from an EMBL/GenBank/DDBJ whole genome shotgun (WGS) entry which is preliminary data.</text>
</comment>